<dbReference type="SUPFAM" id="SSF52172">
    <property type="entry name" value="CheY-like"/>
    <property type="match status" value="1"/>
</dbReference>
<dbReference type="PANTHER" id="PTHR43214">
    <property type="entry name" value="TWO-COMPONENT RESPONSE REGULATOR"/>
    <property type="match status" value="1"/>
</dbReference>
<feature type="domain" description="Response regulatory" evidence="5">
    <location>
        <begin position="7"/>
        <end position="121"/>
    </location>
</feature>
<dbReference type="AlphaFoldDB" id="A0A7W4YK23"/>
<evidence type="ECO:0000256" key="1">
    <source>
        <dbReference type="ARBA" id="ARBA00022553"/>
    </source>
</evidence>
<dbReference type="Pfam" id="PF00072">
    <property type="entry name" value="Response_reg"/>
    <property type="match status" value="1"/>
</dbReference>
<name>A0A7W4YK23_LEIAQ</name>
<dbReference type="PROSITE" id="PS50110">
    <property type="entry name" value="RESPONSE_REGULATORY"/>
    <property type="match status" value="1"/>
</dbReference>
<dbReference type="RefSeq" id="WP_021762589.1">
    <property type="nucleotide sequence ID" value="NZ_JACHVP010000003.1"/>
</dbReference>
<evidence type="ECO:0000313" key="6">
    <source>
        <dbReference type="EMBL" id="MBB2968077.1"/>
    </source>
</evidence>
<dbReference type="Pfam" id="PF00196">
    <property type="entry name" value="GerE"/>
    <property type="match status" value="1"/>
</dbReference>
<dbReference type="Gene3D" id="3.40.50.2300">
    <property type="match status" value="1"/>
</dbReference>
<dbReference type="InterPro" id="IPR058245">
    <property type="entry name" value="NreC/VraR/RcsB-like_REC"/>
</dbReference>
<feature type="modified residue" description="4-aspartylphosphate" evidence="3">
    <location>
        <position position="56"/>
    </location>
</feature>
<dbReference type="PANTHER" id="PTHR43214:SF42">
    <property type="entry name" value="TRANSCRIPTIONAL REGULATORY PROTEIN DESR"/>
    <property type="match status" value="1"/>
</dbReference>
<dbReference type="SMART" id="SM00448">
    <property type="entry name" value="REC"/>
    <property type="match status" value="1"/>
</dbReference>
<dbReference type="InterPro" id="IPR016032">
    <property type="entry name" value="Sig_transdc_resp-reg_C-effctor"/>
</dbReference>
<keyword evidence="7" id="KW-1185">Reference proteome</keyword>
<dbReference type="CDD" id="cd17535">
    <property type="entry name" value="REC_NarL-like"/>
    <property type="match status" value="1"/>
</dbReference>
<dbReference type="GO" id="GO:0003677">
    <property type="term" value="F:DNA binding"/>
    <property type="evidence" value="ECO:0007669"/>
    <property type="project" value="UniProtKB-KW"/>
</dbReference>
<dbReference type="PROSITE" id="PS50043">
    <property type="entry name" value="HTH_LUXR_2"/>
    <property type="match status" value="1"/>
</dbReference>
<dbReference type="SMART" id="SM00421">
    <property type="entry name" value="HTH_LUXR"/>
    <property type="match status" value="1"/>
</dbReference>
<dbReference type="InterPro" id="IPR000792">
    <property type="entry name" value="Tscrpt_reg_LuxR_C"/>
</dbReference>
<evidence type="ECO:0000313" key="7">
    <source>
        <dbReference type="Proteomes" id="UP000538196"/>
    </source>
</evidence>
<evidence type="ECO:0000259" key="5">
    <source>
        <dbReference type="PROSITE" id="PS50110"/>
    </source>
</evidence>
<keyword evidence="1 3" id="KW-0597">Phosphoprotein</keyword>
<dbReference type="CDD" id="cd06170">
    <property type="entry name" value="LuxR_C_like"/>
    <property type="match status" value="1"/>
</dbReference>
<dbReference type="GO" id="GO:0006355">
    <property type="term" value="P:regulation of DNA-templated transcription"/>
    <property type="evidence" value="ECO:0007669"/>
    <property type="project" value="InterPro"/>
</dbReference>
<evidence type="ECO:0000256" key="3">
    <source>
        <dbReference type="PROSITE-ProRule" id="PRU00169"/>
    </source>
</evidence>
<accession>A0A7W4YK23</accession>
<evidence type="ECO:0000259" key="4">
    <source>
        <dbReference type="PROSITE" id="PS50043"/>
    </source>
</evidence>
<organism evidence="6 7">
    <name type="scientific">Leifsonia aquatica</name>
    <name type="common">Corynebacterium aquaticum</name>
    <dbReference type="NCBI Taxonomy" id="144185"/>
    <lineage>
        <taxon>Bacteria</taxon>
        <taxon>Bacillati</taxon>
        <taxon>Actinomycetota</taxon>
        <taxon>Actinomycetes</taxon>
        <taxon>Micrococcales</taxon>
        <taxon>Microbacteriaceae</taxon>
        <taxon>Leifsonia</taxon>
    </lineage>
</organism>
<protein>
    <submittedName>
        <fullName evidence="6">DNA-binding NarL/FixJ family response regulator</fullName>
    </submittedName>
</protein>
<dbReference type="Proteomes" id="UP000538196">
    <property type="component" value="Unassembled WGS sequence"/>
</dbReference>
<comment type="caution">
    <text evidence="6">The sequence shown here is derived from an EMBL/GenBank/DDBJ whole genome shotgun (WGS) entry which is preliminary data.</text>
</comment>
<sequence length="202" mass="21847">MTDESRTVVLIDDHGMFRQGIRALIEGRFRIVGEGGSSDDAWTLVSDHAPDVLLLDVEIPGSPAEQTVSRLRRHHPGTAIVILTMHSDAVLERQLLRAGAAAFVTKTVDSEQLIAVIARATPPADEPADSGADSEVTGTILTIREQEVLRMIAQAYSNRDIATSLSIAEGTVKRHTTNMYEKLGATSRIDAVRKAARLGLLN</sequence>
<proteinExistence type="predicted"/>
<evidence type="ECO:0000256" key="2">
    <source>
        <dbReference type="ARBA" id="ARBA00023125"/>
    </source>
</evidence>
<dbReference type="InterPro" id="IPR039420">
    <property type="entry name" value="WalR-like"/>
</dbReference>
<dbReference type="Gene3D" id="1.10.10.10">
    <property type="entry name" value="Winged helix-like DNA-binding domain superfamily/Winged helix DNA-binding domain"/>
    <property type="match status" value="1"/>
</dbReference>
<reference evidence="6 7" key="1">
    <citation type="submission" date="2020-08" db="EMBL/GenBank/DDBJ databases">
        <title>Sequencing the genomes of 1000 actinobacteria strains.</title>
        <authorList>
            <person name="Klenk H.-P."/>
        </authorList>
    </citation>
    <scope>NUCLEOTIDE SEQUENCE [LARGE SCALE GENOMIC DNA]</scope>
    <source>
        <strain evidence="6 7">DSM 20146</strain>
    </source>
</reference>
<dbReference type="EMBL" id="JACHVP010000003">
    <property type="protein sequence ID" value="MBB2968077.1"/>
    <property type="molecule type" value="Genomic_DNA"/>
</dbReference>
<dbReference type="InterPro" id="IPR011006">
    <property type="entry name" value="CheY-like_superfamily"/>
</dbReference>
<keyword evidence="2 6" id="KW-0238">DNA-binding</keyword>
<dbReference type="PRINTS" id="PR00038">
    <property type="entry name" value="HTHLUXR"/>
</dbReference>
<feature type="domain" description="HTH luxR-type" evidence="4">
    <location>
        <begin position="134"/>
        <end position="199"/>
    </location>
</feature>
<gene>
    <name evidence="6" type="ORF">FHX33_002847</name>
</gene>
<dbReference type="InterPro" id="IPR001789">
    <property type="entry name" value="Sig_transdc_resp-reg_receiver"/>
</dbReference>
<dbReference type="InterPro" id="IPR036388">
    <property type="entry name" value="WH-like_DNA-bd_sf"/>
</dbReference>
<dbReference type="GO" id="GO:0000160">
    <property type="term" value="P:phosphorelay signal transduction system"/>
    <property type="evidence" value="ECO:0007669"/>
    <property type="project" value="InterPro"/>
</dbReference>
<dbReference type="SUPFAM" id="SSF46894">
    <property type="entry name" value="C-terminal effector domain of the bipartite response regulators"/>
    <property type="match status" value="1"/>
</dbReference>